<dbReference type="EMBL" id="GBEZ01011112">
    <property type="protein sequence ID" value="JAC74645.1"/>
    <property type="molecule type" value="Transcribed_RNA"/>
</dbReference>
<accession>A0A061RVE7</accession>
<organism evidence="2">
    <name type="scientific">Tetraselmis sp. GSL018</name>
    <dbReference type="NCBI Taxonomy" id="582737"/>
    <lineage>
        <taxon>Eukaryota</taxon>
        <taxon>Viridiplantae</taxon>
        <taxon>Chlorophyta</taxon>
        <taxon>core chlorophytes</taxon>
        <taxon>Chlorodendrophyceae</taxon>
        <taxon>Chlorodendrales</taxon>
        <taxon>Chlorodendraceae</taxon>
        <taxon>Tetraselmis</taxon>
    </lineage>
</organism>
<reference evidence="2" key="1">
    <citation type="submission" date="2014-05" db="EMBL/GenBank/DDBJ databases">
        <title>The transcriptome of the halophilic microalga Tetraselmis sp. GSL018 isolated from the Great Salt Lake, Utah.</title>
        <authorList>
            <person name="Jinkerson R.E."/>
            <person name="D'Adamo S."/>
            <person name="Posewitz M.C."/>
        </authorList>
    </citation>
    <scope>NUCLEOTIDE SEQUENCE</scope>
    <source>
        <strain evidence="2">GSL018</strain>
    </source>
</reference>
<evidence type="ECO:0000256" key="1">
    <source>
        <dbReference type="SAM" id="MobiDB-lite"/>
    </source>
</evidence>
<sequence length="99" mass="10530">LVFNLVVLRTRRVCGTAQGRGMCREQRQKQRTGGGQKSRKGGGFSVRSAQQCLLQRGPSAESAISASMPIIRQVSPSGPIANQAFRPGNSNASLTGFLV</sequence>
<proteinExistence type="predicted"/>
<dbReference type="AlphaFoldDB" id="A0A061RVE7"/>
<feature type="non-terminal residue" evidence="2">
    <location>
        <position position="1"/>
    </location>
</feature>
<feature type="non-terminal residue" evidence="2">
    <location>
        <position position="99"/>
    </location>
</feature>
<evidence type="ECO:0000313" key="2">
    <source>
        <dbReference type="EMBL" id="JAC74645.1"/>
    </source>
</evidence>
<gene>
    <name evidence="2" type="ORF">TSPGSL018_25391</name>
</gene>
<name>A0A061RVE7_9CHLO</name>
<protein>
    <submittedName>
        <fullName evidence="2">Uncharacterized protein</fullName>
    </submittedName>
</protein>
<feature type="region of interest" description="Disordered" evidence="1">
    <location>
        <begin position="18"/>
        <end position="44"/>
    </location>
</feature>
<feature type="compositionally biased region" description="Gly residues" evidence="1">
    <location>
        <begin position="32"/>
        <end position="44"/>
    </location>
</feature>